<evidence type="ECO:0000313" key="3">
    <source>
        <dbReference type="EMBL" id="MCU4725578.1"/>
    </source>
</evidence>
<gene>
    <name evidence="3" type="ORF">OB914_01125</name>
    <name evidence="2" type="ORF">OB916_01895</name>
</gene>
<dbReference type="Proteomes" id="UP001208186">
    <property type="component" value="Unassembled WGS sequence"/>
</dbReference>
<keyword evidence="1" id="KW-0812">Transmembrane</keyword>
<evidence type="ECO:0000313" key="2">
    <source>
        <dbReference type="EMBL" id="MCU4716817.1"/>
    </source>
</evidence>
<evidence type="ECO:0000313" key="4">
    <source>
        <dbReference type="Proteomes" id="UP001208186"/>
    </source>
</evidence>
<keyword evidence="1" id="KW-1133">Transmembrane helix</keyword>
<dbReference type="EMBL" id="JAOPKC010000001">
    <property type="protein sequence ID" value="MCU4716817.1"/>
    <property type="molecule type" value="Genomic_DNA"/>
</dbReference>
<organism evidence="3 5">
    <name type="scientific">Halapricum hydrolyticum</name>
    <dbReference type="NCBI Taxonomy" id="2979991"/>
    <lineage>
        <taxon>Archaea</taxon>
        <taxon>Methanobacteriati</taxon>
        <taxon>Methanobacteriota</taxon>
        <taxon>Stenosarchaea group</taxon>
        <taxon>Halobacteria</taxon>
        <taxon>Halobacteriales</taxon>
        <taxon>Haloarculaceae</taxon>
        <taxon>Halapricum</taxon>
    </lineage>
</organism>
<keyword evidence="1" id="KW-0472">Membrane</keyword>
<dbReference type="Proteomes" id="UP001209746">
    <property type="component" value="Unassembled WGS sequence"/>
</dbReference>
<accession>A0AAE3I8F3</accession>
<comment type="caution">
    <text evidence="3">The sequence shown here is derived from an EMBL/GenBank/DDBJ whole genome shotgun (WGS) entry which is preliminary data.</text>
</comment>
<evidence type="ECO:0000313" key="5">
    <source>
        <dbReference type="Proteomes" id="UP001209746"/>
    </source>
</evidence>
<sequence>MSAYLEVGVRFVGVYIGVAIAAHLFHLLNGVLTVGPAEVRRQVVKTYDEFGPLWYAVFVLTAGLYQRYEVDLEPEIVDYPGGDEL</sequence>
<evidence type="ECO:0000256" key="1">
    <source>
        <dbReference type="SAM" id="Phobius"/>
    </source>
</evidence>
<name>A0AAE3I8F3_9EURY</name>
<protein>
    <submittedName>
        <fullName evidence="3">Uncharacterized protein</fullName>
    </submittedName>
</protein>
<reference evidence="3" key="1">
    <citation type="submission" date="2023-02" db="EMBL/GenBank/DDBJ databases">
        <title>Enrichment on poylsaccharides allowed isolation of novel metabolic and taxonomic groups of Haloarchaea.</title>
        <authorList>
            <person name="Sorokin D.Y."/>
            <person name="Elcheninov A.G."/>
            <person name="Khizhniak T.V."/>
            <person name="Kolganova T.V."/>
            <person name="Kublanov I.V."/>
        </authorList>
    </citation>
    <scope>NUCLEOTIDE SEQUENCE</scope>
    <source>
        <strain evidence="2 4">HArc-curdl5-1</strain>
        <strain evidence="3">HArc-curdl7</strain>
    </source>
</reference>
<dbReference type="RefSeq" id="WP_315907578.1">
    <property type="nucleotide sequence ID" value="NZ_JAOPKC010000001.1"/>
</dbReference>
<feature type="transmembrane region" description="Helical" evidence="1">
    <location>
        <begin position="12"/>
        <end position="32"/>
    </location>
</feature>
<dbReference type="EMBL" id="JAOPKD010000001">
    <property type="protein sequence ID" value="MCU4725578.1"/>
    <property type="molecule type" value="Genomic_DNA"/>
</dbReference>
<proteinExistence type="predicted"/>
<keyword evidence="4" id="KW-1185">Reference proteome</keyword>
<dbReference type="AlphaFoldDB" id="A0AAE3I8F3"/>